<feature type="region of interest" description="Disordered" evidence="2">
    <location>
        <begin position="138"/>
        <end position="174"/>
    </location>
</feature>
<feature type="region of interest" description="Disordered" evidence="2">
    <location>
        <begin position="387"/>
        <end position="415"/>
    </location>
</feature>
<dbReference type="AlphaFoldDB" id="A0A6A5UJN2"/>
<dbReference type="Proteomes" id="UP000800036">
    <property type="component" value="Unassembled WGS sequence"/>
</dbReference>
<organism evidence="4 5">
    <name type="scientific">Bimuria novae-zelandiae CBS 107.79</name>
    <dbReference type="NCBI Taxonomy" id="1447943"/>
    <lineage>
        <taxon>Eukaryota</taxon>
        <taxon>Fungi</taxon>
        <taxon>Dikarya</taxon>
        <taxon>Ascomycota</taxon>
        <taxon>Pezizomycotina</taxon>
        <taxon>Dothideomycetes</taxon>
        <taxon>Pleosporomycetidae</taxon>
        <taxon>Pleosporales</taxon>
        <taxon>Massarineae</taxon>
        <taxon>Didymosphaeriaceae</taxon>
        <taxon>Bimuria</taxon>
    </lineage>
</organism>
<gene>
    <name evidence="4" type="ORF">BU23DRAFT_39393</name>
</gene>
<evidence type="ECO:0000313" key="4">
    <source>
        <dbReference type="EMBL" id="KAF1964958.1"/>
    </source>
</evidence>
<dbReference type="InterPro" id="IPR013087">
    <property type="entry name" value="Znf_C2H2_type"/>
</dbReference>
<keyword evidence="1" id="KW-0862">Zinc</keyword>
<dbReference type="PROSITE" id="PS50157">
    <property type="entry name" value="ZINC_FINGER_C2H2_2"/>
    <property type="match status" value="1"/>
</dbReference>
<feature type="compositionally biased region" description="Pro residues" evidence="2">
    <location>
        <begin position="387"/>
        <end position="400"/>
    </location>
</feature>
<keyword evidence="1" id="KW-0479">Metal-binding</keyword>
<proteinExistence type="predicted"/>
<dbReference type="OrthoDB" id="654211at2759"/>
<dbReference type="GO" id="GO:0008270">
    <property type="term" value="F:zinc ion binding"/>
    <property type="evidence" value="ECO:0007669"/>
    <property type="project" value="UniProtKB-KW"/>
</dbReference>
<feature type="compositionally biased region" description="Low complexity" evidence="2">
    <location>
        <begin position="69"/>
        <end position="91"/>
    </location>
</feature>
<evidence type="ECO:0000259" key="3">
    <source>
        <dbReference type="PROSITE" id="PS50157"/>
    </source>
</evidence>
<evidence type="ECO:0000256" key="2">
    <source>
        <dbReference type="SAM" id="MobiDB-lite"/>
    </source>
</evidence>
<evidence type="ECO:0000256" key="1">
    <source>
        <dbReference type="PROSITE-ProRule" id="PRU00042"/>
    </source>
</evidence>
<feature type="region of interest" description="Disordered" evidence="2">
    <location>
        <begin position="69"/>
        <end position="94"/>
    </location>
</feature>
<keyword evidence="1" id="KW-0863">Zinc-finger</keyword>
<accession>A0A6A5UJN2</accession>
<sequence>MARHYSDASSSFIFEGAAESEEMGFETTPGAYFEAQQQQYISHGQPAYGNQNASALPFGYSMNYPTMGLQNLSHSSHQRHQSASAQSNHSSVQRSSDGSVFSLWQARSSVGSANTTWSQFSDFAPEHYNAQAERFPDAQSPIESLPPPYEALSPLPAKRAHQQKPAQESEPFLTCISRPKRSQHSAKESRYWCTACGKGFREKYDWKRHEMAYQERFESFECDNCSNIYFLDKDFIHHHRKSHRCQVCLSKRHVELARRKRVARTGWGCGFCVHFSTNWAERCNHIAEHFEKDRRTMENWKHSRVIWSLLQRPEILQAWCQILESKQRTQNPFSWKQSITGRSEGYPDTHAQPQLQDLLEFYTFPQDATSIARLAFETGLRVRELPSAPPPVPAKDPYPPHLAQQSPSYSASYSTPDYEQIDAPSYTTFLGTIPEDPVQPTNVVTLDYDMLMNAFSNDYNQPSHY</sequence>
<dbReference type="InterPro" id="IPR036236">
    <property type="entry name" value="Znf_C2H2_sf"/>
</dbReference>
<reference evidence="4" key="1">
    <citation type="journal article" date="2020" name="Stud. Mycol.">
        <title>101 Dothideomycetes genomes: a test case for predicting lifestyles and emergence of pathogens.</title>
        <authorList>
            <person name="Haridas S."/>
            <person name="Albert R."/>
            <person name="Binder M."/>
            <person name="Bloem J."/>
            <person name="Labutti K."/>
            <person name="Salamov A."/>
            <person name="Andreopoulos B."/>
            <person name="Baker S."/>
            <person name="Barry K."/>
            <person name="Bills G."/>
            <person name="Bluhm B."/>
            <person name="Cannon C."/>
            <person name="Castanera R."/>
            <person name="Culley D."/>
            <person name="Daum C."/>
            <person name="Ezra D."/>
            <person name="Gonzalez J."/>
            <person name="Henrissat B."/>
            <person name="Kuo A."/>
            <person name="Liang C."/>
            <person name="Lipzen A."/>
            <person name="Lutzoni F."/>
            <person name="Magnuson J."/>
            <person name="Mondo S."/>
            <person name="Nolan M."/>
            <person name="Ohm R."/>
            <person name="Pangilinan J."/>
            <person name="Park H.-J."/>
            <person name="Ramirez L."/>
            <person name="Alfaro M."/>
            <person name="Sun H."/>
            <person name="Tritt A."/>
            <person name="Yoshinaga Y."/>
            <person name="Zwiers L.-H."/>
            <person name="Turgeon B."/>
            <person name="Goodwin S."/>
            <person name="Spatafora J."/>
            <person name="Crous P."/>
            <person name="Grigoriev I."/>
        </authorList>
    </citation>
    <scope>NUCLEOTIDE SEQUENCE</scope>
    <source>
        <strain evidence="4">CBS 107.79</strain>
    </source>
</reference>
<name>A0A6A5UJN2_9PLEO</name>
<feature type="domain" description="C2H2-type" evidence="3">
    <location>
        <begin position="191"/>
        <end position="218"/>
    </location>
</feature>
<dbReference type="SUPFAM" id="SSF57667">
    <property type="entry name" value="beta-beta-alpha zinc fingers"/>
    <property type="match status" value="1"/>
</dbReference>
<feature type="compositionally biased region" description="Low complexity" evidence="2">
    <location>
        <begin position="403"/>
        <end position="415"/>
    </location>
</feature>
<keyword evidence="5" id="KW-1185">Reference proteome</keyword>
<dbReference type="PROSITE" id="PS00028">
    <property type="entry name" value="ZINC_FINGER_C2H2_1"/>
    <property type="match status" value="1"/>
</dbReference>
<evidence type="ECO:0000313" key="5">
    <source>
        <dbReference type="Proteomes" id="UP000800036"/>
    </source>
</evidence>
<dbReference type="EMBL" id="ML976773">
    <property type="protein sequence ID" value="KAF1964958.1"/>
    <property type="molecule type" value="Genomic_DNA"/>
</dbReference>
<protein>
    <recommendedName>
        <fullName evidence="3">C2H2-type domain-containing protein</fullName>
    </recommendedName>
</protein>